<dbReference type="EMBL" id="JAJGAK010000001">
    <property type="protein sequence ID" value="MCC8361812.1"/>
    <property type="molecule type" value="Genomic_DNA"/>
</dbReference>
<name>A0ABS8JDX9_9GAMM</name>
<protein>
    <submittedName>
        <fullName evidence="1">Uncharacterized protein</fullName>
    </submittedName>
</protein>
<keyword evidence="2" id="KW-1185">Reference proteome</keyword>
<evidence type="ECO:0000313" key="1">
    <source>
        <dbReference type="EMBL" id="MCC8361812.1"/>
    </source>
</evidence>
<proteinExistence type="predicted"/>
<organism evidence="1 2">
    <name type="scientific">Noviluteimonas lactosilytica</name>
    <dbReference type="NCBI Taxonomy" id="2888523"/>
    <lineage>
        <taxon>Bacteria</taxon>
        <taxon>Pseudomonadati</taxon>
        <taxon>Pseudomonadota</taxon>
        <taxon>Gammaproteobacteria</taxon>
        <taxon>Lysobacterales</taxon>
        <taxon>Lysobacteraceae</taxon>
        <taxon>Noviluteimonas</taxon>
    </lineage>
</organism>
<comment type="caution">
    <text evidence="1">The sequence shown here is derived from an EMBL/GenBank/DDBJ whole genome shotgun (WGS) entry which is preliminary data.</text>
</comment>
<accession>A0ABS8JDX9</accession>
<dbReference type="RefSeq" id="WP_230525460.1">
    <property type="nucleotide sequence ID" value="NZ_JAJGAK010000001.1"/>
</dbReference>
<sequence length="141" mass="15515">MHSPRHFDLLHDALFGFARAMLDRFGAFHPFGGYVVDPGQVVQVGFDRAMREEAEDAGRLDALAAALGELDDDAIAHALAIDVHLYPPRDGMTAAIRLHIAHVDGSRIDLVMPYRTRTGLPTEFGPPFVAKGPPIAFREER</sequence>
<dbReference type="Proteomes" id="UP001165293">
    <property type="component" value="Unassembled WGS sequence"/>
</dbReference>
<reference evidence="1" key="1">
    <citation type="submission" date="2021-10" db="EMBL/GenBank/DDBJ databases">
        <authorList>
            <person name="Lyu M."/>
            <person name="Wang X."/>
            <person name="Meng X."/>
            <person name="Xu K."/>
        </authorList>
    </citation>
    <scope>NUCLEOTIDE SEQUENCE</scope>
    <source>
        <strain evidence="1">A6</strain>
    </source>
</reference>
<gene>
    <name evidence="1" type="ORF">LK996_01775</name>
</gene>
<evidence type="ECO:0000313" key="2">
    <source>
        <dbReference type="Proteomes" id="UP001165293"/>
    </source>
</evidence>